<evidence type="ECO:0000313" key="3">
    <source>
        <dbReference type="Proteomes" id="UP000660262"/>
    </source>
</evidence>
<proteinExistence type="predicted"/>
<evidence type="ECO:0000313" key="2">
    <source>
        <dbReference type="EMBL" id="GHP06401.1"/>
    </source>
</evidence>
<protein>
    <submittedName>
        <fullName evidence="2">Uncharacterized protein</fullName>
    </submittedName>
</protein>
<accession>A0A830HLH0</accession>
<dbReference type="Proteomes" id="UP000660262">
    <property type="component" value="Unassembled WGS sequence"/>
</dbReference>
<feature type="non-terminal residue" evidence="2">
    <location>
        <position position="183"/>
    </location>
</feature>
<gene>
    <name evidence="2" type="ORF">PPROV_000514600</name>
</gene>
<feature type="region of interest" description="Disordered" evidence="1">
    <location>
        <begin position="163"/>
        <end position="183"/>
    </location>
</feature>
<comment type="caution">
    <text evidence="2">The sequence shown here is derived from an EMBL/GenBank/DDBJ whole genome shotgun (WGS) entry which is preliminary data.</text>
</comment>
<dbReference type="EMBL" id="BNJQ01000012">
    <property type="protein sequence ID" value="GHP06401.1"/>
    <property type="molecule type" value="Genomic_DNA"/>
</dbReference>
<reference evidence="2" key="1">
    <citation type="submission" date="2020-10" db="EMBL/GenBank/DDBJ databases">
        <title>Unveiling of a novel bifunctional photoreceptor, Dualchrome1, isolated from a cosmopolitan green alga.</title>
        <authorList>
            <person name="Suzuki S."/>
            <person name="Kawachi M."/>
        </authorList>
    </citation>
    <scope>NUCLEOTIDE SEQUENCE</scope>
    <source>
        <strain evidence="2">NIES 2893</strain>
    </source>
</reference>
<keyword evidence="3" id="KW-1185">Reference proteome</keyword>
<name>A0A830HLH0_9CHLO</name>
<organism evidence="2 3">
    <name type="scientific">Pycnococcus provasolii</name>
    <dbReference type="NCBI Taxonomy" id="41880"/>
    <lineage>
        <taxon>Eukaryota</taxon>
        <taxon>Viridiplantae</taxon>
        <taxon>Chlorophyta</taxon>
        <taxon>Pseudoscourfieldiophyceae</taxon>
        <taxon>Pseudoscourfieldiales</taxon>
        <taxon>Pycnococcaceae</taxon>
        <taxon>Pycnococcus</taxon>
    </lineage>
</organism>
<sequence length="183" mass="21499">SRRTAFAVLRSYLSDDHINYMIHFTLKLPTKISAPEVDSYYHKEYGIVDQDNRTATDPLTWHDVWNTDEWSERDYHFTMRVIDVNAYRTMQSVHSFDKTLQFFYGELSDVLFDNPWWKAEEEKDTSRYCVTCTPPNGRFVAVCDFTTTGRDCEERHCNKVRDTGRAHTPQRPNAGGGKRRKTV</sequence>
<evidence type="ECO:0000256" key="1">
    <source>
        <dbReference type="SAM" id="MobiDB-lite"/>
    </source>
</evidence>
<dbReference type="AlphaFoldDB" id="A0A830HLH0"/>